<protein>
    <recommendedName>
        <fullName evidence="2">Beta-barrel assembly-enhancing protease</fullName>
    </recommendedName>
</protein>
<dbReference type="SUPFAM" id="SSF48452">
    <property type="entry name" value="TPR-like"/>
    <property type="match status" value="1"/>
</dbReference>
<accession>A0A645J682</accession>
<comment type="caution">
    <text evidence="1">The sequence shown here is derived from an EMBL/GenBank/DDBJ whole genome shotgun (WGS) entry which is preliminary data.</text>
</comment>
<name>A0A645J682_9ZZZZ</name>
<dbReference type="InterPro" id="IPR011990">
    <property type="entry name" value="TPR-like_helical_dom_sf"/>
</dbReference>
<dbReference type="EMBL" id="VSSQ01132785">
    <property type="protein sequence ID" value="MPN59131.1"/>
    <property type="molecule type" value="Genomic_DNA"/>
</dbReference>
<dbReference type="PROSITE" id="PS50005">
    <property type="entry name" value="TPR"/>
    <property type="match status" value="1"/>
</dbReference>
<proteinExistence type="predicted"/>
<dbReference type="InterPro" id="IPR019734">
    <property type="entry name" value="TPR_rpt"/>
</dbReference>
<dbReference type="Gene3D" id="1.25.40.10">
    <property type="entry name" value="Tetratricopeptide repeat domain"/>
    <property type="match status" value="1"/>
</dbReference>
<sequence>MYVIENAKLDPENSKNELNSAYLKLAGIKLDTKKYKEIIDKVGKEWLELFPENNEYAHLFLAIAYQASEDAANACKHYREVLKINPNNKTAKDNLKKIGC</sequence>
<dbReference type="AlphaFoldDB" id="A0A645J682"/>
<evidence type="ECO:0000313" key="1">
    <source>
        <dbReference type="EMBL" id="MPN59131.1"/>
    </source>
</evidence>
<organism evidence="1">
    <name type="scientific">bioreactor metagenome</name>
    <dbReference type="NCBI Taxonomy" id="1076179"/>
    <lineage>
        <taxon>unclassified sequences</taxon>
        <taxon>metagenomes</taxon>
        <taxon>ecological metagenomes</taxon>
    </lineage>
</organism>
<gene>
    <name evidence="1" type="ORF">SDC9_206850</name>
</gene>
<reference evidence="1" key="1">
    <citation type="submission" date="2019-08" db="EMBL/GenBank/DDBJ databases">
        <authorList>
            <person name="Kucharzyk K."/>
            <person name="Murdoch R.W."/>
            <person name="Higgins S."/>
            <person name="Loffler F."/>
        </authorList>
    </citation>
    <scope>NUCLEOTIDE SEQUENCE</scope>
</reference>
<evidence type="ECO:0008006" key="2">
    <source>
        <dbReference type="Google" id="ProtNLM"/>
    </source>
</evidence>